<dbReference type="PANTHER" id="PTHR43833:SF9">
    <property type="entry name" value="POTASSIUM CHANNEL PROTEIN YUGO-RELATED"/>
    <property type="match status" value="1"/>
</dbReference>
<sequence>MPTRLFTRSDGAVGRLLLVRLMLVIGAIALLVAVLWWDRAGLRDQIDGHISFIDVIYFAAVSITTVGYGDIVPVTDRARLVDAAFVTPMRLFMWLLFVGTAYELVLQRWIERWRMTRMQKQLSGHVIVCGYGHSGRYAASELALRGHRVVIIDADPDAAQAAADDGHIGLRGDATREADLMEAEIGRAEALLICLGRDDAAVLTTLTARHLHPGLRIVCHVSALENVKLIAQAGADATVQPSQVGGYLMADAVRTQHVADYVTDLLNSVGHVRLHERPARPDEAGKRMRDVEPELALRIIRNGVAVGFWEGEATVIRNGDLLLVVQPVGDPPATPAPSRLQTGSG</sequence>
<dbReference type="InterPro" id="IPR013099">
    <property type="entry name" value="K_chnl_dom"/>
</dbReference>
<reference evidence="4 5" key="1">
    <citation type="submission" date="2016-11" db="EMBL/GenBank/DDBJ databases">
        <authorList>
            <person name="Jaros S."/>
            <person name="Januszkiewicz K."/>
            <person name="Wedrychowicz H."/>
        </authorList>
    </citation>
    <scope>NUCLEOTIDE SEQUENCE [LARGE SCALE GENOMIC DNA]</scope>
    <source>
        <strain evidence="4 5">CGMCC 1.7049</strain>
    </source>
</reference>
<keyword evidence="4" id="KW-0406">Ion transport</keyword>
<dbReference type="Pfam" id="PF07885">
    <property type="entry name" value="Ion_trans_2"/>
    <property type="match status" value="1"/>
</dbReference>
<proteinExistence type="predicted"/>
<dbReference type="RefSeq" id="WP_139250253.1">
    <property type="nucleotide sequence ID" value="NZ_FQWZ01000005.1"/>
</dbReference>
<keyword evidence="5" id="KW-1185">Reference proteome</keyword>
<feature type="transmembrane region" description="Helical" evidence="2">
    <location>
        <begin position="91"/>
        <end position="110"/>
    </location>
</feature>
<dbReference type="Pfam" id="PF02254">
    <property type="entry name" value="TrkA_N"/>
    <property type="match status" value="1"/>
</dbReference>
<keyword evidence="2" id="KW-0472">Membrane</keyword>
<dbReference type="PANTHER" id="PTHR43833">
    <property type="entry name" value="POTASSIUM CHANNEL PROTEIN 2-RELATED-RELATED"/>
    <property type="match status" value="1"/>
</dbReference>
<evidence type="ECO:0000313" key="5">
    <source>
        <dbReference type="Proteomes" id="UP000199758"/>
    </source>
</evidence>
<dbReference type="PROSITE" id="PS51201">
    <property type="entry name" value="RCK_N"/>
    <property type="match status" value="1"/>
</dbReference>
<evidence type="ECO:0000256" key="1">
    <source>
        <dbReference type="ARBA" id="ARBA00004651"/>
    </source>
</evidence>
<name>A0A1M5PPX3_9GAMM</name>
<dbReference type="SUPFAM" id="SSF81324">
    <property type="entry name" value="Voltage-gated potassium channels"/>
    <property type="match status" value="1"/>
</dbReference>
<dbReference type="GO" id="GO:0006813">
    <property type="term" value="P:potassium ion transport"/>
    <property type="evidence" value="ECO:0007669"/>
    <property type="project" value="InterPro"/>
</dbReference>
<dbReference type="EMBL" id="FQWZ01000005">
    <property type="protein sequence ID" value="SHH03731.1"/>
    <property type="molecule type" value="Genomic_DNA"/>
</dbReference>
<dbReference type="AlphaFoldDB" id="A0A1M5PPX3"/>
<feature type="transmembrane region" description="Helical" evidence="2">
    <location>
        <begin position="49"/>
        <end position="71"/>
    </location>
</feature>
<keyword evidence="2" id="KW-0812">Transmembrane</keyword>
<dbReference type="InterPro" id="IPR036291">
    <property type="entry name" value="NAD(P)-bd_dom_sf"/>
</dbReference>
<dbReference type="InterPro" id="IPR003148">
    <property type="entry name" value="RCK_N"/>
</dbReference>
<protein>
    <submittedName>
        <fullName evidence="4">Voltage-gated potassium channel</fullName>
    </submittedName>
</protein>
<feature type="domain" description="RCK N-terminal" evidence="3">
    <location>
        <begin position="123"/>
        <end position="241"/>
    </location>
</feature>
<dbReference type="Gene3D" id="1.10.287.70">
    <property type="match status" value="1"/>
</dbReference>
<accession>A0A1M5PPX3</accession>
<dbReference type="Proteomes" id="UP000199758">
    <property type="component" value="Unassembled WGS sequence"/>
</dbReference>
<evidence type="ECO:0000259" key="3">
    <source>
        <dbReference type="PROSITE" id="PS51201"/>
    </source>
</evidence>
<dbReference type="OrthoDB" id="3418949at2"/>
<dbReference type="Gene3D" id="3.40.50.720">
    <property type="entry name" value="NAD(P)-binding Rossmann-like Domain"/>
    <property type="match status" value="1"/>
</dbReference>
<organism evidence="4 5">
    <name type="scientific">Hydrocarboniphaga daqingensis</name>
    <dbReference type="NCBI Taxonomy" id="490188"/>
    <lineage>
        <taxon>Bacteria</taxon>
        <taxon>Pseudomonadati</taxon>
        <taxon>Pseudomonadota</taxon>
        <taxon>Gammaproteobacteria</taxon>
        <taxon>Nevskiales</taxon>
        <taxon>Nevskiaceae</taxon>
        <taxon>Hydrocarboniphaga</taxon>
    </lineage>
</organism>
<dbReference type="STRING" id="490188.SAMN04488068_2236"/>
<comment type="subcellular location">
    <subcellularLocation>
        <location evidence="1">Cell membrane</location>
        <topology evidence="1">Multi-pass membrane protein</topology>
    </subcellularLocation>
</comment>
<evidence type="ECO:0000256" key="2">
    <source>
        <dbReference type="SAM" id="Phobius"/>
    </source>
</evidence>
<keyword evidence="2" id="KW-1133">Transmembrane helix</keyword>
<gene>
    <name evidence="4" type="ORF">SAMN04488068_2236</name>
</gene>
<feature type="transmembrane region" description="Helical" evidence="2">
    <location>
        <begin position="12"/>
        <end position="37"/>
    </location>
</feature>
<keyword evidence="4" id="KW-0813">Transport</keyword>
<dbReference type="InterPro" id="IPR050721">
    <property type="entry name" value="Trk_Ktr_HKT_K-transport"/>
</dbReference>
<dbReference type="GO" id="GO:0005886">
    <property type="term" value="C:plasma membrane"/>
    <property type="evidence" value="ECO:0007669"/>
    <property type="project" value="UniProtKB-SubCell"/>
</dbReference>
<evidence type="ECO:0000313" key="4">
    <source>
        <dbReference type="EMBL" id="SHH03731.1"/>
    </source>
</evidence>
<dbReference type="SUPFAM" id="SSF51735">
    <property type="entry name" value="NAD(P)-binding Rossmann-fold domains"/>
    <property type="match status" value="1"/>
</dbReference>
<dbReference type="GO" id="GO:0034220">
    <property type="term" value="P:monoatomic ion transmembrane transport"/>
    <property type="evidence" value="ECO:0007669"/>
    <property type="project" value="UniProtKB-KW"/>
</dbReference>
<keyword evidence="4" id="KW-0407">Ion channel</keyword>